<keyword evidence="3" id="KW-1185">Reference proteome</keyword>
<dbReference type="Pfam" id="PF24623">
    <property type="entry name" value="Phage_zn_bind_8"/>
    <property type="match status" value="1"/>
</dbReference>
<protein>
    <recommendedName>
        <fullName evidence="1">DNA-binding phage zinc finger domain-containing protein</fullName>
    </recommendedName>
</protein>
<organism evidence="2 3">
    <name type="scientific">Allokutzneria albata</name>
    <name type="common">Kibdelosporangium albatum</name>
    <dbReference type="NCBI Taxonomy" id="211114"/>
    <lineage>
        <taxon>Bacteria</taxon>
        <taxon>Bacillati</taxon>
        <taxon>Actinomycetota</taxon>
        <taxon>Actinomycetes</taxon>
        <taxon>Pseudonocardiales</taxon>
        <taxon>Pseudonocardiaceae</taxon>
        <taxon>Allokutzneria</taxon>
    </lineage>
</organism>
<reference evidence="2 3" key="1">
    <citation type="submission" date="2016-10" db="EMBL/GenBank/DDBJ databases">
        <authorList>
            <person name="de Groot N.N."/>
        </authorList>
    </citation>
    <scope>NUCLEOTIDE SEQUENCE [LARGE SCALE GENOMIC DNA]</scope>
    <source>
        <strain evidence="2 3">DSM 44149</strain>
    </source>
</reference>
<proteinExistence type="predicted"/>
<dbReference type="RefSeq" id="WP_030431982.1">
    <property type="nucleotide sequence ID" value="NZ_JOEF01000022.1"/>
</dbReference>
<dbReference type="InterPro" id="IPR056911">
    <property type="entry name" value="Phage_Znf_bind_put"/>
</dbReference>
<dbReference type="AlphaFoldDB" id="A0A1H0DTJ5"/>
<sequence>MVRKRPNRRPPALFEPTPDGRLVESAEIHVNPRIVACPVCRARPQQPCTQRVRRGRGWRTMTGYHDSRTELAEQGGQGDAR</sequence>
<accession>A0A1H0DTJ5</accession>
<evidence type="ECO:0000313" key="3">
    <source>
        <dbReference type="Proteomes" id="UP000183376"/>
    </source>
</evidence>
<evidence type="ECO:0000259" key="1">
    <source>
        <dbReference type="Pfam" id="PF24623"/>
    </source>
</evidence>
<dbReference type="OrthoDB" id="4295854at2"/>
<dbReference type="STRING" id="211114.SAMN04489726_7984"/>
<name>A0A1H0DTJ5_ALLAB</name>
<feature type="domain" description="DNA-binding phage zinc finger" evidence="1">
    <location>
        <begin position="26"/>
        <end position="77"/>
    </location>
</feature>
<gene>
    <name evidence="2" type="ORF">SAMN04489726_7984</name>
</gene>
<evidence type="ECO:0000313" key="2">
    <source>
        <dbReference type="EMBL" id="SDN73366.1"/>
    </source>
</evidence>
<dbReference type="EMBL" id="LT629701">
    <property type="protein sequence ID" value="SDN73366.1"/>
    <property type="molecule type" value="Genomic_DNA"/>
</dbReference>
<dbReference type="Proteomes" id="UP000183376">
    <property type="component" value="Chromosome I"/>
</dbReference>